<evidence type="ECO:0000256" key="10">
    <source>
        <dbReference type="ARBA" id="ARBA00051680"/>
    </source>
</evidence>
<evidence type="ECO:0000313" key="14">
    <source>
        <dbReference type="EMBL" id="CDW76667.1"/>
    </source>
</evidence>
<evidence type="ECO:0000256" key="3">
    <source>
        <dbReference type="ARBA" id="ARBA00022527"/>
    </source>
</evidence>
<feature type="region of interest" description="Disordered" evidence="12">
    <location>
        <begin position="588"/>
        <end position="610"/>
    </location>
</feature>
<comment type="catalytic activity">
    <reaction evidence="8">
        <text>L-seryl-[protein] + ATP = O-phospho-L-seryl-[protein] + ADP + H(+)</text>
        <dbReference type="Rhea" id="RHEA:17989"/>
        <dbReference type="Rhea" id="RHEA-COMP:9863"/>
        <dbReference type="Rhea" id="RHEA-COMP:11604"/>
        <dbReference type="ChEBI" id="CHEBI:15378"/>
        <dbReference type="ChEBI" id="CHEBI:29999"/>
        <dbReference type="ChEBI" id="CHEBI:30616"/>
        <dbReference type="ChEBI" id="CHEBI:83421"/>
        <dbReference type="ChEBI" id="CHEBI:456216"/>
        <dbReference type="EC" id="2.7.12.1"/>
    </reaction>
</comment>
<dbReference type="EC" id="2.7.12.1" evidence="2"/>
<dbReference type="SMART" id="SM00220">
    <property type="entry name" value="S_TKc"/>
    <property type="match status" value="1"/>
</dbReference>
<dbReference type="OrthoDB" id="9332038at2759"/>
<evidence type="ECO:0000256" key="11">
    <source>
        <dbReference type="PROSITE-ProRule" id="PRU10141"/>
    </source>
</evidence>
<dbReference type="SUPFAM" id="SSF56112">
    <property type="entry name" value="Protein kinase-like (PK-like)"/>
    <property type="match status" value="1"/>
</dbReference>
<dbReference type="GO" id="GO:0005737">
    <property type="term" value="C:cytoplasm"/>
    <property type="evidence" value="ECO:0007669"/>
    <property type="project" value="TreeGrafter"/>
</dbReference>
<feature type="region of interest" description="Disordered" evidence="12">
    <location>
        <begin position="92"/>
        <end position="157"/>
    </location>
</feature>
<dbReference type="Proteomes" id="UP000039865">
    <property type="component" value="Unassembled WGS sequence"/>
</dbReference>
<feature type="region of interest" description="Disordered" evidence="12">
    <location>
        <begin position="1"/>
        <end position="41"/>
    </location>
</feature>
<dbReference type="GO" id="GO:0004674">
    <property type="term" value="F:protein serine/threonine kinase activity"/>
    <property type="evidence" value="ECO:0007669"/>
    <property type="project" value="UniProtKB-KW"/>
</dbReference>
<feature type="region of interest" description="Disordered" evidence="12">
    <location>
        <begin position="350"/>
        <end position="369"/>
    </location>
</feature>
<comment type="catalytic activity">
    <reaction evidence="10">
        <text>L-tyrosyl-[protein] + ATP = O-phospho-L-tyrosyl-[protein] + ADP + H(+)</text>
        <dbReference type="Rhea" id="RHEA:10596"/>
        <dbReference type="Rhea" id="RHEA-COMP:10136"/>
        <dbReference type="Rhea" id="RHEA-COMP:20101"/>
        <dbReference type="ChEBI" id="CHEBI:15378"/>
        <dbReference type="ChEBI" id="CHEBI:30616"/>
        <dbReference type="ChEBI" id="CHEBI:46858"/>
        <dbReference type="ChEBI" id="CHEBI:61978"/>
        <dbReference type="ChEBI" id="CHEBI:456216"/>
        <dbReference type="EC" id="2.7.12.1"/>
    </reaction>
</comment>
<name>A0A078A3C2_STYLE</name>
<feature type="region of interest" description="Disordered" evidence="12">
    <location>
        <begin position="472"/>
        <end position="503"/>
    </location>
</feature>
<proteinExistence type="inferred from homology"/>
<dbReference type="GO" id="GO:0004712">
    <property type="term" value="F:protein serine/threonine/tyrosine kinase activity"/>
    <property type="evidence" value="ECO:0007669"/>
    <property type="project" value="UniProtKB-EC"/>
</dbReference>
<feature type="region of interest" description="Disordered" evidence="12">
    <location>
        <begin position="1051"/>
        <end position="1085"/>
    </location>
</feature>
<feature type="compositionally biased region" description="Polar residues" evidence="12">
    <location>
        <begin position="1260"/>
        <end position="1273"/>
    </location>
</feature>
<evidence type="ECO:0000256" key="4">
    <source>
        <dbReference type="ARBA" id="ARBA00022679"/>
    </source>
</evidence>
<evidence type="ECO:0000313" key="15">
    <source>
        <dbReference type="Proteomes" id="UP000039865"/>
    </source>
</evidence>
<reference evidence="14 15" key="1">
    <citation type="submission" date="2014-06" db="EMBL/GenBank/DDBJ databases">
        <authorList>
            <person name="Swart Estienne"/>
        </authorList>
    </citation>
    <scope>NUCLEOTIDE SEQUENCE [LARGE SCALE GENOMIC DNA]</scope>
    <source>
        <strain evidence="14 15">130c</strain>
    </source>
</reference>
<feature type="compositionally biased region" description="Low complexity" evidence="12">
    <location>
        <begin position="1"/>
        <end position="30"/>
    </location>
</feature>
<feature type="domain" description="Protein kinase" evidence="13">
    <location>
        <begin position="722"/>
        <end position="1018"/>
    </location>
</feature>
<dbReference type="InterPro" id="IPR000719">
    <property type="entry name" value="Prot_kinase_dom"/>
</dbReference>
<evidence type="ECO:0000256" key="8">
    <source>
        <dbReference type="ARBA" id="ARBA00049003"/>
    </source>
</evidence>
<organism evidence="14 15">
    <name type="scientific">Stylonychia lemnae</name>
    <name type="common">Ciliate</name>
    <dbReference type="NCBI Taxonomy" id="5949"/>
    <lineage>
        <taxon>Eukaryota</taxon>
        <taxon>Sar</taxon>
        <taxon>Alveolata</taxon>
        <taxon>Ciliophora</taxon>
        <taxon>Intramacronucleata</taxon>
        <taxon>Spirotrichea</taxon>
        <taxon>Stichotrichia</taxon>
        <taxon>Sporadotrichida</taxon>
        <taxon>Oxytrichidae</taxon>
        <taxon>Stylonychinae</taxon>
        <taxon>Stylonychia</taxon>
    </lineage>
</organism>
<keyword evidence="5 11" id="KW-0547">Nucleotide-binding</keyword>
<evidence type="ECO:0000256" key="9">
    <source>
        <dbReference type="ARBA" id="ARBA00049308"/>
    </source>
</evidence>
<keyword evidence="3" id="KW-0723">Serine/threonine-protein kinase</keyword>
<dbReference type="InterPro" id="IPR011009">
    <property type="entry name" value="Kinase-like_dom_sf"/>
</dbReference>
<evidence type="ECO:0000256" key="12">
    <source>
        <dbReference type="SAM" id="MobiDB-lite"/>
    </source>
</evidence>
<feature type="compositionally biased region" description="Low complexity" evidence="12">
    <location>
        <begin position="1068"/>
        <end position="1081"/>
    </location>
</feature>
<evidence type="ECO:0000259" key="13">
    <source>
        <dbReference type="PROSITE" id="PS50011"/>
    </source>
</evidence>
<dbReference type="InterPro" id="IPR042521">
    <property type="entry name" value="DYRK"/>
</dbReference>
<gene>
    <name evidence="14" type="primary">Contig7140.g7641</name>
    <name evidence="14" type="ORF">STYLEM_5628</name>
</gene>
<keyword evidence="7 11" id="KW-0067">ATP-binding</keyword>
<dbReference type="InterPro" id="IPR008271">
    <property type="entry name" value="Ser/Thr_kinase_AS"/>
</dbReference>
<comment type="similarity">
    <text evidence="1">Belongs to the protein kinase superfamily. CMGC Ser/Thr protein kinase family. MNB/DYRK subfamily.</text>
</comment>
<dbReference type="Pfam" id="PF00069">
    <property type="entry name" value="Pkinase"/>
    <property type="match status" value="1"/>
</dbReference>
<feature type="region of interest" description="Disordered" evidence="12">
    <location>
        <begin position="394"/>
        <end position="446"/>
    </location>
</feature>
<dbReference type="PROSITE" id="PS00107">
    <property type="entry name" value="PROTEIN_KINASE_ATP"/>
    <property type="match status" value="1"/>
</dbReference>
<dbReference type="InParanoid" id="A0A078A3C2"/>
<dbReference type="Gene3D" id="3.30.10.30">
    <property type="entry name" value="DYRK"/>
    <property type="match status" value="1"/>
</dbReference>
<feature type="region of interest" description="Disordered" evidence="12">
    <location>
        <begin position="1249"/>
        <end position="1273"/>
    </location>
</feature>
<keyword evidence="6 14" id="KW-0418">Kinase</keyword>
<feature type="binding site" evidence="11">
    <location>
        <position position="751"/>
    </location>
    <ligand>
        <name>ATP</name>
        <dbReference type="ChEBI" id="CHEBI:30616"/>
    </ligand>
</feature>
<evidence type="ECO:0000256" key="5">
    <source>
        <dbReference type="ARBA" id="ARBA00022741"/>
    </source>
</evidence>
<feature type="compositionally biased region" description="Polar residues" evidence="12">
    <location>
        <begin position="92"/>
        <end position="105"/>
    </location>
</feature>
<feature type="compositionally biased region" description="Basic and acidic residues" evidence="12">
    <location>
        <begin position="492"/>
        <end position="501"/>
    </location>
</feature>
<accession>A0A078A3C2</accession>
<sequence length="1401" mass="158599">MQNKLKSPQNQSQKQNTSSSNIQSQRNILSGRSDRESITMGNGNMIQNQQSQYSSQNQGNYAPQTAHLPTTQSKVKKVLAFTLNQNINAAAYQSAQHSTSSNYQHNQSKKQEPSPQSKKSNQVVNRYESLQSKLKNKRRQTANGSGQQSLGISQQMLNSGGNGNIAVSTSTSAVYAKQSQQLQEAKLNSTQKFSANSYNMSQTGQSTQRKHLKLSVDNSDSSFNNMTIKSADKQNSIIRSIPQSTKNGDILLKQQQQQMTPTSNSGLINSSANLLYQSHFSTNSRFTTTRPVQIGSDQLQHSGLYQKVTDRQTNAASLLNSNSNGNLQMNQQQPYKSKFTLVNRPIDLAPQTSKEKHKKSFQFQTQQSISGADSFRKQTNLSTNQAQIQGQLLAQQQKQISSNGQPTGLMFSPKAVPGQQQQPQQYKTKNQLSSRGNQNQKSSNIESHRASIGAVQKHKLFLTSQDSILNSPDTAFSPVKEQPQQNNNLKNFMKDKPKPSEFKPPLNNQSVDAALQQHQHHKSLTNPQIQLQGSLIINEFNMKSKKSTNNGNNIDETIQEENHEESAQNTKRSSNSIPAEINQTNQAMESLESQPTISIEQHQQQQQMLEEQKKNQTLLALKEQLKAQINKQHQAFSNPQSISQIDATEVRYPISPGQALKLFLNNLTDYEKGEILNQKEVYFLGLNAQKIHGSPRLPHNYGYDDDRGDYQVVLRDHLAYRYEVLDFLGKGSFGQALKCYDYKTNQFVALKIIRNKKRFHHQAGVELKILQYLKDHDPDDVNNIIRIKDHCIFRQHLIISFELLNINLYEFIKNNNFRGISQGLIRRFAIQILQALKYQRDHGIIHCDLKPENILLKQPNKSGIKIIDYGSSCFQGQRIYTYIQSRFYRAPEIILGIPYSTAIDMWSFGCILAELHTGFPLFPGENEMEQLAFIMEIKGVPPDYILDISSRKKLFFDSEDQPIIVANSRGKKRRPNTKTLKAILQTSDNNFLNFIDRCLDWDPFNRMTPLEALHHEWILEGLPPKVLVHHQRMFGQKEDKAGIREATLTQIQGFPPDAESNTIFTSNKQKSSNAGASQQQQSKREEIQNITIEQQEVQIVPSSQVQSDLVQTQQNYQAQAFIVNQTGSSQSQTGQKKNRTIQLFMQEMFDEKAPSSEDVNQNQFFAPQLQIEPQTFYGHQKQSFKSSTQNIGKIKEYDQQVTITYEGSAVDEDMEEGAHFSQTQKIPISLIKQQDKVVTPNQNVHQQFYNPKQGGPKLNNYLTQANQNKHSGSNAQFNFGGKKQSHGGSFHKAHQSSGIDLLASARNTNRTNQQQKSNNNSHHQQVTLLCLQIFYRVSTKQDVKQNAYTLKQITSQRTVGYGTDQVNMNVQMQPAQQHQTQSIKIDLASSQFSSSANSTNK</sequence>
<comment type="catalytic activity">
    <reaction evidence="9">
        <text>L-threonyl-[protein] + ATP = O-phospho-L-threonyl-[protein] + ADP + H(+)</text>
        <dbReference type="Rhea" id="RHEA:46608"/>
        <dbReference type="Rhea" id="RHEA-COMP:11060"/>
        <dbReference type="Rhea" id="RHEA-COMP:11605"/>
        <dbReference type="ChEBI" id="CHEBI:15378"/>
        <dbReference type="ChEBI" id="CHEBI:30013"/>
        <dbReference type="ChEBI" id="CHEBI:30616"/>
        <dbReference type="ChEBI" id="CHEBI:61977"/>
        <dbReference type="ChEBI" id="CHEBI:456216"/>
        <dbReference type="EC" id="2.7.12.1"/>
    </reaction>
</comment>
<protein>
    <recommendedName>
        <fullName evidence="2">dual-specificity kinase</fullName>
        <ecNumber evidence="2">2.7.12.1</ecNumber>
    </recommendedName>
</protein>
<dbReference type="Gene3D" id="3.30.200.20">
    <property type="entry name" value="Phosphorylase Kinase, domain 1"/>
    <property type="match status" value="1"/>
</dbReference>
<evidence type="ECO:0000256" key="7">
    <source>
        <dbReference type="ARBA" id="ARBA00022840"/>
    </source>
</evidence>
<dbReference type="FunCoup" id="A0A078A3C2">
    <property type="interactions" value="44"/>
</dbReference>
<evidence type="ECO:0000256" key="2">
    <source>
        <dbReference type="ARBA" id="ARBA00013203"/>
    </source>
</evidence>
<dbReference type="InterPro" id="IPR050494">
    <property type="entry name" value="Ser_Thr_dual-spec_kinase"/>
</dbReference>
<feature type="compositionally biased region" description="Polar residues" evidence="12">
    <location>
        <begin position="426"/>
        <end position="445"/>
    </location>
</feature>
<dbReference type="InterPro" id="IPR017441">
    <property type="entry name" value="Protein_kinase_ATP_BS"/>
</dbReference>
<feature type="compositionally biased region" description="Low complexity" evidence="12">
    <location>
        <begin position="144"/>
        <end position="155"/>
    </location>
</feature>
<dbReference type="PROSITE" id="PS00108">
    <property type="entry name" value="PROTEIN_KINASE_ST"/>
    <property type="match status" value="1"/>
</dbReference>
<dbReference type="EMBL" id="CCKQ01005432">
    <property type="protein sequence ID" value="CDW76667.1"/>
    <property type="molecule type" value="Genomic_DNA"/>
</dbReference>
<keyword evidence="15" id="KW-1185">Reference proteome</keyword>
<feature type="compositionally biased region" description="Low complexity" evidence="12">
    <location>
        <begin position="113"/>
        <end position="122"/>
    </location>
</feature>
<dbReference type="PROSITE" id="PS50011">
    <property type="entry name" value="PROTEIN_KINASE_DOM"/>
    <property type="match status" value="1"/>
</dbReference>
<dbReference type="PANTHER" id="PTHR24058">
    <property type="entry name" value="DUAL SPECIFICITY PROTEIN KINASE"/>
    <property type="match status" value="1"/>
</dbReference>
<feature type="compositionally biased region" description="Polar residues" evidence="12">
    <location>
        <begin position="588"/>
        <end position="599"/>
    </location>
</feature>
<dbReference type="GO" id="GO:0005856">
    <property type="term" value="C:cytoskeleton"/>
    <property type="evidence" value="ECO:0007669"/>
    <property type="project" value="TreeGrafter"/>
</dbReference>
<feature type="compositionally biased region" description="Low complexity" evidence="12">
    <location>
        <begin position="600"/>
        <end position="609"/>
    </location>
</feature>
<dbReference type="PANTHER" id="PTHR24058:SF22">
    <property type="entry name" value="DUAL SPECIFICITY TYROSINE-PHOSPHORYLATION-REGULATED KINASE 4"/>
    <property type="match status" value="1"/>
</dbReference>
<dbReference type="Gene3D" id="1.10.510.10">
    <property type="entry name" value="Transferase(Phosphotransferase) domain 1"/>
    <property type="match status" value="1"/>
</dbReference>
<evidence type="ECO:0000256" key="1">
    <source>
        <dbReference type="ARBA" id="ARBA00008867"/>
    </source>
</evidence>
<evidence type="ECO:0000256" key="6">
    <source>
        <dbReference type="ARBA" id="ARBA00022777"/>
    </source>
</evidence>
<keyword evidence="4" id="KW-0808">Transferase</keyword>
<dbReference type="GO" id="GO:0005524">
    <property type="term" value="F:ATP binding"/>
    <property type="evidence" value="ECO:0007669"/>
    <property type="project" value="UniProtKB-UniRule"/>
</dbReference>